<evidence type="ECO:0000313" key="4">
    <source>
        <dbReference type="Proteomes" id="UP000472262"/>
    </source>
</evidence>
<keyword evidence="1" id="KW-0732">Signal</keyword>
<reference evidence="3" key="2">
    <citation type="submission" date="2025-09" db="UniProtKB">
        <authorList>
            <consortium name="Ensembl"/>
        </authorList>
    </citation>
    <scope>IDENTIFICATION</scope>
</reference>
<organism evidence="3 4">
    <name type="scientific">Sinocyclocheilus grahami</name>
    <name type="common">Dianchi golden-line fish</name>
    <name type="synonym">Barbus grahami</name>
    <dbReference type="NCBI Taxonomy" id="75366"/>
    <lineage>
        <taxon>Eukaryota</taxon>
        <taxon>Metazoa</taxon>
        <taxon>Chordata</taxon>
        <taxon>Craniata</taxon>
        <taxon>Vertebrata</taxon>
        <taxon>Euteleostomi</taxon>
        <taxon>Actinopterygii</taxon>
        <taxon>Neopterygii</taxon>
        <taxon>Teleostei</taxon>
        <taxon>Ostariophysi</taxon>
        <taxon>Cypriniformes</taxon>
        <taxon>Cyprinidae</taxon>
        <taxon>Cyprininae</taxon>
        <taxon>Sinocyclocheilus</taxon>
    </lineage>
</organism>
<accession>A0A672QNA8</accession>
<dbReference type="GO" id="GO:0005615">
    <property type="term" value="C:extracellular space"/>
    <property type="evidence" value="ECO:0007669"/>
    <property type="project" value="TreeGrafter"/>
</dbReference>
<feature type="chain" id="PRO_5025526933" evidence="1">
    <location>
        <begin position="27"/>
        <end position="191"/>
    </location>
</feature>
<dbReference type="SMART" id="SM00217">
    <property type="entry name" value="WAP"/>
    <property type="match status" value="3"/>
</dbReference>
<feature type="signal peptide" evidence="1">
    <location>
        <begin position="1"/>
        <end position="26"/>
    </location>
</feature>
<dbReference type="InterPro" id="IPR050514">
    <property type="entry name" value="WAP_four-disulfide_core"/>
</dbReference>
<dbReference type="AlphaFoldDB" id="A0A672QNA8"/>
<dbReference type="PROSITE" id="PS51390">
    <property type="entry name" value="WAP"/>
    <property type="match status" value="2"/>
</dbReference>
<dbReference type="Ensembl" id="ENSSGRT00000082485.1">
    <property type="protein sequence ID" value="ENSSGRP00000077478.1"/>
    <property type="gene ID" value="ENSSGRG00000039248.1"/>
</dbReference>
<feature type="domain" description="WAP" evidence="2">
    <location>
        <begin position="133"/>
        <end position="178"/>
    </location>
</feature>
<keyword evidence="4" id="KW-1185">Reference proteome</keyword>
<proteinExistence type="predicted"/>
<name>A0A672QNA8_SINGR</name>
<evidence type="ECO:0000259" key="2">
    <source>
        <dbReference type="PROSITE" id="PS51390"/>
    </source>
</evidence>
<dbReference type="GO" id="GO:0045087">
    <property type="term" value="P:innate immune response"/>
    <property type="evidence" value="ECO:0007669"/>
    <property type="project" value="TreeGrafter"/>
</dbReference>
<dbReference type="PANTHER" id="PTHR19441">
    <property type="entry name" value="WHEY ACDIC PROTEIN WAP"/>
    <property type="match status" value="1"/>
</dbReference>
<evidence type="ECO:0000256" key="1">
    <source>
        <dbReference type="SAM" id="SignalP"/>
    </source>
</evidence>
<dbReference type="GO" id="GO:0019731">
    <property type="term" value="P:antibacterial humoral response"/>
    <property type="evidence" value="ECO:0007669"/>
    <property type="project" value="TreeGrafter"/>
</dbReference>
<feature type="domain" description="WAP" evidence="2">
    <location>
        <begin position="86"/>
        <end position="132"/>
    </location>
</feature>
<gene>
    <name evidence="3" type="primary">LOC107566693</name>
</gene>
<dbReference type="GO" id="GO:0004867">
    <property type="term" value="F:serine-type endopeptidase inhibitor activity"/>
    <property type="evidence" value="ECO:0007669"/>
    <property type="project" value="TreeGrafter"/>
</dbReference>
<sequence>MTAGVCCSLIAALFCVSVCLSTRAEGAVNGSIHLAARLLPPKPGVRLKNNLEVAVSGVCAEMCSCDCPNNQKCCSNGCGRQCMAPYKEKPGVCPSKNLGLGACVEMCSQDGDCPNDEKCCSNGCGHQCTAVSKEKPGVCPRRFLGVGLCKKLCVNDIDCPNDEKCCSTKCGRECTPPFEVRPDQCLRPNVC</sequence>
<reference evidence="3" key="1">
    <citation type="submission" date="2025-08" db="UniProtKB">
        <authorList>
            <consortium name="Ensembl"/>
        </authorList>
    </citation>
    <scope>IDENTIFICATION</scope>
</reference>
<dbReference type="InterPro" id="IPR036645">
    <property type="entry name" value="Elafin-like_sf"/>
</dbReference>
<dbReference type="Gene3D" id="4.10.75.10">
    <property type="entry name" value="Elafin-like"/>
    <property type="match status" value="3"/>
</dbReference>
<protein>
    <submittedName>
        <fullName evidence="3">Perlwapin-like</fullName>
    </submittedName>
</protein>
<dbReference type="Pfam" id="PF00095">
    <property type="entry name" value="WAP"/>
    <property type="match status" value="3"/>
</dbReference>
<dbReference type="PRINTS" id="PR00003">
    <property type="entry name" value="4DISULPHCORE"/>
</dbReference>
<dbReference type="Proteomes" id="UP000472262">
    <property type="component" value="Unassembled WGS sequence"/>
</dbReference>
<evidence type="ECO:0000313" key="3">
    <source>
        <dbReference type="Ensembl" id="ENSSGRP00000077478.1"/>
    </source>
</evidence>
<dbReference type="SUPFAM" id="SSF57256">
    <property type="entry name" value="Elafin-like"/>
    <property type="match status" value="2"/>
</dbReference>
<dbReference type="PANTHER" id="PTHR19441:SF95">
    <property type="entry name" value="PERLWAPIN ISOFORM X1"/>
    <property type="match status" value="1"/>
</dbReference>
<dbReference type="InterPro" id="IPR008197">
    <property type="entry name" value="WAP_dom"/>
</dbReference>